<reference evidence="3" key="1">
    <citation type="submission" date="2016-10" db="EMBL/GenBank/DDBJ databases">
        <authorList>
            <person name="Varghese N."/>
            <person name="Submissions S."/>
        </authorList>
    </citation>
    <scope>NUCLEOTIDE SEQUENCE [LARGE SCALE GENOMIC DNA]</scope>
    <source>
        <strain evidence="3">CCM 7469</strain>
    </source>
</reference>
<dbReference type="Proteomes" id="UP000199636">
    <property type="component" value="Unassembled WGS sequence"/>
</dbReference>
<dbReference type="OrthoDB" id="6982796at2"/>
<protein>
    <submittedName>
        <fullName evidence="2">Prophage antirepressor</fullName>
    </submittedName>
</protein>
<name>A0A1G8J4T5_9PSED</name>
<evidence type="ECO:0000259" key="1">
    <source>
        <dbReference type="PROSITE" id="PS51750"/>
    </source>
</evidence>
<feature type="domain" description="Bro-N" evidence="1">
    <location>
        <begin position="4"/>
        <end position="109"/>
    </location>
</feature>
<dbReference type="InterPro" id="IPR003497">
    <property type="entry name" value="BRO_N_domain"/>
</dbReference>
<accession>A0A1G8J4T5</accession>
<evidence type="ECO:0000313" key="3">
    <source>
        <dbReference type="Proteomes" id="UP000199636"/>
    </source>
</evidence>
<dbReference type="RefSeq" id="WP_090264368.1">
    <property type="nucleotide sequence ID" value="NZ_FNDS01000007.1"/>
</dbReference>
<dbReference type="SMART" id="SM01040">
    <property type="entry name" value="Bro-N"/>
    <property type="match status" value="1"/>
</dbReference>
<gene>
    <name evidence="2" type="ORF">SAMN05216272_107153</name>
</gene>
<keyword evidence="3" id="KW-1185">Reference proteome</keyword>
<dbReference type="AlphaFoldDB" id="A0A1G8J4T5"/>
<organism evidence="2 3">
    <name type="scientific">Pseudomonas panipatensis</name>
    <dbReference type="NCBI Taxonomy" id="428992"/>
    <lineage>
        <taxon>Bacteria</taxon>
        <taxon>Pseudomonadati</taxon>
        <taxon>Pseudomonadota</taxon>
        <taxon>Gammaproteobacteria</taxon>
        <taxon>Pseudomonadales</taxon>
        <taxon>Pseudomonadaceae</taxon>
        <taxon>Pseudomonas</taxon>
    </lineage>
</organism>
<dbReference type="EMBL" id="FNDS01000007">
    <property type="protein sequence ID" value="SDI26249.1"/>
    <property type="molecule type" value="Genomic_DNA"/>
</dbReference>
<proteinExistence type="predicted"/>
<dbReference type="PROSITE" id="PS51750">
    <property type="entry name" value="BRO_N"/>
    <property type="match status" value="1"/>
</dbReference>
<evidence type="ECO:0000313" key="2">
    <source>
        <dbReference type="EMBL" id="SDI26249.1"/>
    </source>
</evidence>
<sequence>MDDAILIPTFFIRHRRQLRAFLLDDQAWFVARDLGRLMNHPIETRVQHNLDDDQRQQAWVRGANGDYEKVLLLSESGVYATLIHYYHPENRCIRQWITQQVVPCLRDQHREHLPQPRQRVLSWGDRQLGVLQWHGRLWLPYEDLPRVARLEPPGPAH</sequence>
<dbReference type="Pfam" id="PF02498">
    <property type="entry name" value="Bro-N"/>
    <property type="match status" value="1"/>
</dbReference>
<dbReference type="PANTHER" id="PTHR36180">
    <property type="entry name" value="DNA-BINDING PROTEIN-RELATED-RELATED"/>
    <property type="match status" value="1"/>
</dbReference>
<dbReference type="STRING" id="428992.SAMN05216272_107153"/>
<dbReference type="PANTHER" id="PTHR36180:SF2">
    <property type="entry name" value="BRO FAMILY PROTEIN"/>
    <property type="match status" value="1"/>
</dbReference>